<keyword evidence="5" id="KW-0564">Palmitate</keyword>
<evidence type="ECO:0000256" key="2">
    <source>
        <dbReference type="ARBA" id="ARBA00007248"/>
    </source>
</evidence>
<dbReference type="PROSITE" id="PS51257">
    <property type="entry name" value="PROKAR_LIPOPROTEIN"/>
    <property type="match status" value="1"/>
</dbReference>
<protein>
    <recommendedName>
        <fullName evidence="13">FimB/Mfa2 family fimbrial subunit</fullName>
    </recommendedName>
</protein>
<evidence type="ECO:0000256" key="8">
    <source>
        <dbReference type="SAM" id="SignalP"/>
    </source>
</evidence>
<keyword evidence="4" id="KW-0472">Membrane</keyword>
<evidence type="ECO:0000256" key="4">
    <source>
        <dbReference type="ARBA" id="ARBA00023136"/>
    </source>
</evidence>
<dbReference type="Proteomes" id="UP000283732">
    <property type="component" value="Unassembled WGS sequence"/>
</dbReference>
<keyword evidence="3 8" id="KW-0732">Signal</keyword>
<organism evidence="9 12">
    <name type="scientific">Parabacteroides merdae</name>
    <dbReference type="NCBI Taxonomy" id="46503"/>
    <lineage>
        <taxon>Bacteria</taxon>
        <taxon>Pseudomonadati</taxon>
        <taxon>Bacteroidota</taxon>
        <taxon>Bacteroidia</taxon>
        <taxon>Bacteroidales</taxon>
        <taxon>Tannerellaceae</taxon>
        <taxon>Parabacteroides</taxon>
    </lineage>
</organism>
<evidence type="ECO:0000313" key="9">
    <source>
        <dbReference type="EMBL" id="RGZ46754.1"/>
    </source>
</evidence>
<evidence type="ECO:0000256" key="5">
    <source>
        <dbReference type="ARBA" id="ARBA00023139"/>
    </source>
</evidence>
<dbReference type="GO" id="GO:0009279">
    <property type="term" value="C:cell outer membrane"/>
    <property type="evidence" value="ECO:0007669"/>
    <property type="project" value="UniProtKB-SubCell"/>
</dbReference>
<dbReference type="InterPro" id="IPR014941">
    <property type="entry name" value="FimB/Mfa2/Mfa3"/>
</dbReference>
<comment type="subcellular location">
    <subcellularLocation>
        <location evidence="1">Cell outer membrane</location>
    </subcellularLocation>
</comment>
<dbReference type="Proteomes" id="UP000285173">
    <property type="component" value="Unassembled WGS sequence"/>
</dbReference>
<keyword evidence="7" id="KW-0449">Lipoprotein</keyword>
<evidence type="ECO:0000256" key="7">
    <source>
        <dbReference type="ARBA" id="ARBA00023288"/>
    </source>
</evidence>
<dbReference type="Pfam" id="PF08842">
    <property type="entry name" value="Mfa2"/>
    <property type="match status" value="1"/>
</dbReference>
<dbReference type="RefSeq" id="WP_122203303.1">
    <property type="nucleotide sequence ID" value="NZ_QRKC01000001.1"/>
</dbReference>
<comment type="similarity">
    <text evidence="2">Belongs to the bacteroidetes fimbrillin superfamily. FimB/Mfa2 family.</text>
</comment>
<evidence type="ECO:0000313" key="11">
    <source>
        <dbReference type="Proteomes" id="UP000283732"/>
    </source>
</evidence>
<gene>
    <name evidence="10" type="ORF">DW191_00540</name>
    <name evidence="9" type="ORF">DW986_12180</name>
</gene>
<dbReference type="EMBL" id="QRKC01000001">
    <property type="protein sequence ID" value="RHH79667.1"/>
    <property type="molecule type" value="Genomic_DNA"/>
</dbReference>
<evidence type="ECO:0000313" key="10">
    <source>
        <dbReference type="EMBL" id="RHH79667.1"/>
    </source>
</evidence>
<comment type="caution">
    <text evidence="9">The sequence shown here is derived from an EMBL/GenBank/DDBJ whole genome shotgun (WGS) entry which is preliminary data.</text>
</comment>
<feature type="chain" id="PRO_5036343030" description="FimB/Mfa2 family fimbrial subunit" evidence="8">
    <location>
        <begin position="25"/>
        <end position="307"/>
    </location>
</feature>
<feature type="signal peptide" evidence="8">
    <location>
        <begin position="1"/>
        <end position="24"/>
    </location>
</feature>
<evidence type="ECO:0000313" key="12">
    <source>
        <dbReference type="Proteomes" id="UP000285173"/>
    </source>
</evidence>
<evidence type="ECO:0008006" key="13">
    <source>
        <dbReference type="Google" id="ProtNLM"/>
    </source>
</evidence>
<sequence>MKKGKIFTNCLFSIWTLSVILSFASCSSDGDSISIIDERVPLETEAPFSVILKAYSENSDITAKGDVKSTTLYVFDENNDFYKQITVDNDYLLQVKPVEINCPGSDKITVIAWAGLSSNSEEISNMNQANVISDLQVSLKHNNGVANNLPGDLFYGQIVLHRSYTKATSQELKIERKVSSMSILTKGALKVFDSKEGNYYYKIKRTKSSFNCNGELTGNDIEYIIPATLNNNGNLTTGIFSILPADNMTIELYRDDVLVLSSENVKNSENVAANEGEQTNIIFDLSRNNINISISEWGTVIQYVTVG</sequence>
<proteinExistence type="inferred from homology"/>
<dbReference type="Gene3D" id="2.60.40.2100">
    <property type="match status" value="1"/>
</dbReference>
<evidence type="ECO:0000256" key="6">
    <source>
        <dbReference type="ARBA" id="ARBA00023237"/>
    </source>
</evidence>
<accession>A0A3R5ZZF6</accession>
<reference evidence="11 12" key="1">
    <citation type="submission" date="2018-08" db="EMBL/GenBank/DDBJ databases">
        <title>A genome reference for cultivated species of the human gut microbiota.</title>
        <authorList>
            <person name="Zou Y."/>
            <person name="Xue W."/>
            <person name="Luo G."/>
        </authorList>
    </citation>
    <scope>NUCLEOTIDE SEQUENCE [LARGE SCALE GENOMIC DNA]</scope>
    <source>
        <strain evidence="10 11">AM16-50</strain>
        <strain evidence="9 12">AM50-15</strain>
    </source>
</reference>
<evidence type="ECO:0000256" key="1">
    <source>
        <dbReference type="ARBA" id="ARBA00004442"/>
    </source>
</evidence>
<evidence type="ECO:0000256" key="3">
    <source>
        <dbReference type="ARBA" id="ARBA00022729"/>
    </source>
</evidence>
<dbReference type="AlphaFoldDB" id="A0A3R5ZZF6"/>
<name>A0A3R5ZZF6_9BACT</name>
<keyword evidence="6" id="KW-0998">Cell outer membrane</keyword>
<dbReference type="EMBL" id="QSEF01000016">
    <property type="protein sequence ID" value="RGZ46754.1"/>
    <property type="molecule type" value="Genomic_DNA"/>
</dbReference>